<dbReference type="EMBL" id="JAFNEN010000248">
    <property type="protein sequence ID" value="KAG8188119.1"/>
    <property type="molecule type" value="Genomic_DNA"/>
</dbReference>
<proteinExistence type="predicted"/>
<name>A0AAV6UVG9_9ARAC</name>
<reference evidence="2 3" key="1">
    <citation type="journal article" date="2022" name="Nat. Ecol. Evol.">
        <title>A masculinizing supergene underlies an exaggerated male reproductive morph in a spider.</title>
        <authorList>
            <person name="Hendrickx F."/>
            <person name="De Corte Z."/>
            <person name="Sonet G."/>
            <person name="Van Belleghem S.M."/>
            <person name="Kostlbacher S."/>
            <person name="Vangestel C."/>
        </authorList>
    </citation>
    <scope>NUCLEOTIDE SEQUENCE [LARGE SCALE GENOMIC DNA]</scope>
    <source>
        <strain evidence="2">W744_W776</strain>
    </source>
</reference>
<feature type="transmembrane region" description="Helical" evidence="1">
    <location>
        <begin position="95"/>
        <end position="114"/>
    </location>
</feature>
<dbReference type="AlphaFoldDB" id="A0AAV6UVG9"/>
<keyword evidence="1" id="KW-0812">Transmembrane</keyword>
<protein>
    <submittedName>
        <fullName evidence="2">Uncharacterized protein</fullName>
    </submittedName>
</protein>
<keyword evidence="1" id="KW-0472">Membrane</keyword>
<evidence type="ECO:0000256" key="1">
    <source>
        <dbReference type="SAM" id="Phobius"/>
    </source>
</evidence>
<sequence>MQKFISDVLHPYSHSGPTVFYLVASKFLNSLLSFITMTVSASSVAEASKEVAATAAKKALDYPKTSSIEFQKFLLCTQGEINLTVWKIASIRRNFIVGCMGALFTYAMLVESFWK</sequence>
<evidence type="ECO:0000313" key="2">
    <source>
        <dbReference type="EMBL" id="KAG8188119.1"/>
    </source>
</evidence>
<gene>
    <name evidence="2" type="ORF">JTE90_029047</name>
</gene>
<accession>A0AAV6UVG9</accession>
<keyword evidence="1" id="KW-1133">Transmembrane helix</keyword>
<keyword evidence="3" id="KW-1185">Reference proteome</keyword>
<dbReference type="Proteomes" id="UP000827092">
    <property type="component" value="Unassembled WGS sequence"/>
</dbReference>
<evidence type="ECO:0000313" key="3">
    <source>
        <dbReference type="Proteomes" id="UP000827092"/>
    </source>
</evidence>
<organism evidence="2 3">
    <name type="scientific">Oedothorax gibbosus</name>
    <dbReference type="NCBI Taxonomy" id="931172"/>
    <lineage>
        <taxon>Eukaryota</taxon>
        <taxon>Metazoa</taxon>
        <taxon>Ecdysozoa</taxon>
        <taxon>Arthropoda</taxon>
        <taxon>Chelicerata</taxon>
        <taxon>Arachnida</taxon>
        <taxon>Araneae</taxon>
        <taxon>Araneomorphae</taxon>
        <taxon>Entelegynae</taxon>
        <taxon>Araneoidea</taxon>
        <taxon>Linyphiidae</taxon>
        <taxon>Erigoninae</taxon>
        <taxon>Oedothorax</taxon>
    </lineage>
</organism>
<comment type="caution">
    <text evidence="2">The sequence shown here is derived from an EMBL/GenBank/DDBJ whole genome shotgun (WGS) entry which is preliminary data.</text>
</comment>